<dbReference type="InterPro" id="IPR013784">
    <property type="entry name" value="Carb-bd-like_fold"/>
</dbReference>
<accession>A0A250X6W5</accession>
<proteinExistence type="predicted"/>
<evidence type="ECO:0000313" key="5">
    <source>
        <dbReference type="Proteomes" id="UP000232323"/>
    </source>
</evidence>
<keyword evidence="5" id="KW-1185">Reference proteome</keyword>
<gene>
    <name evidence="4" type="ORF">CEUSTIGMA_g6242.t1</name>
</gene>
<organism evidence="4 5">
    <name type="scientific">Chlamydomonas eustigma</name>
    <dbReference type="NCBI Taxonomy" id="1157962"/>
    <lineage>
        <taxon>Eukaryota</taxon>
        <taxon>Viridiplantae</taxon>
        <taxon>Chlorophyta</taxon>
        <taxon>core chlorophytes</taxon>
        <taxon>Chlorophyceae</taxon>
        <taxon>CS clade</taxon>
        <taxon>Chlamydomonadales</taxon>
        <taxon>Chlamydomonadaceae</taxon>
        <taxon>Chlamydomonas</taxon>
    </lineage>
</organism>
<dbReference type="GO" id="GO:0016020">
    <property type="term" value="C:membrane"/>
    <property type="evidence" value="ECO:0007669"/>
    <property type="project" value="TreeGrafter"/>
</dbReference>
<dbReference type="EMBL" id="BEGY01000036">
    <property type="protein sequence ID" value="GAX78805.1"/>
    <property type="molecule type" value="Genomic_DNA"/>
</dbReference>
<dbReference type="PANTHER" id="PTHR15048:SF0">
    <property type="entry name" value="STARCH-BINDING DOMAIN-CONTAINING PROTEIN 1"/>
    <property type="match status" value="1"/>
</dbReference>
<dbReference type="SMART" id="SM01065">
    <property type="entry name" value="CBM_2"/>
    <property type="match status" value="1"/>
</dbReference>
<dbReference type="InterPro" id="IPR013783">
    <property type="entry name" value="Ig-like_fold"/>
</dbReference>
<dbReference type="SUPFAM" id="SSF49452">
    <property type="entry name" value="Starch-binding domain-like"/>
    <property type="match status" value="1"/>
</dbReference>
<dbReference type="Gene3D" id="2.60.40.10">
    <property type="entry name" value="Immunoglobulins"/>
    <property type="match status" value="1"/>
</dbReference>
<keyword evidence="1" id="KW-0175">Coiled coil</keyword>
<feature type="domain" description="CBM20" evidence="3">
    <location>
        <begin position="35"/>
        <end position="147"/>
    </location>
</feature>
<feature type="region of interest" description="Disordered" evidence="2">
    <location>
        <begin position="142"/>
        <end position="161"/>
    </location>
</feature>
<dbReference type="AlphaFoldDB" id="A0A250X6W5"/>
<feature type="coiled-coil region" evidence="1">
    <location>
        <begin position="178"/>
        <end position="247"/>
    </location>
</feature>
<evidence type="ECO:0000313" key="4">
    <source>
        <dbReference type="EMBL" id="GAX78805.1"/>
    </source>
</evidence>
<dbReference type="PROSITE" id="PS51166">
    <property type="entry name" value="CBM20"/>
    <property type="match status" value="1"/>
</dbReference>
<protein>
    <recommendedName>
        <fullName evidence="3">CBM20 domain-containing protein</fullName>
    </recommendedName>
</protein>
<dbReference type="InterPro" id="IPR002044">
    <property type="entry name" value="CBM20"/>
</dbReference>
<dbReference type="OrthoDB" id="550577at2759"/>
<name>A0A250X6W5_9CHLO</name>
<dbReference type="PANTHER" id="PTHR15048">
    <property type="entry name" value="STARCH-BINDING DOMAIN-CONTAINING PROTEIN 1"/>
    <property type="match status" value="1"/>
</dbReference>
<evidence type="ECO:0000256" key="2">
    <source>
        <dbReference type="SAM" id="MobiDB-lite"/>
    </source>
</evidence>
<dbReference type="Proteomes" id="UP000232323">
    <property type="component" value="Unassembled WGS sequence"/>
</dbReference>
<dbReference type="CDD" id="cd05467">
    <property type="entry name" value="CBM20"/>
    <property type="match status" value="1"/>
</dbReference>
<sequence length="463" mass="51440">MNASKAIHGRRLMALAKCPVLVCRNLRPRCMNISALSEQVVPISFEVQKQVEFGSIMKVVGDSPLGNWDVNEGISLEWSEGHVWRATVDVPANEFLSFKLVKVGQNRSLDWETGPDRSIQALGHLTVACDWNDTVNTTITPSSEFSSDGHQPHIAAASAPSSTQKRLEMDLADTLMHLEASQEQMETLARAVAALGSESEYAKAQAQTMAMALQRSEEKQFFLESEIRKLRDQLDTSQALTSELERKLREVSDFDEVQILEKAESSCKQLVEVLSAQIQKFEDQDQNFKLMLEEERALAAEREEEVSGALKESISQSQGVQHQVSHLQTELGLAQADQKRIARMQGELVTKTERILQLEMALSRANNMGCNILSLPSSFSSAVSQSFTGSDYPDFSSMRNGAGEVSGSEYRVRSAISGSQLNPKRRTAEADHNASLPSFTLSHERQGIMADDTYSNKFRKSKY</sequence>
<feature type="region of interest" description="Disordered" evidence="2">
    <location>
        <begin position="416"/>
        <end position="442"/>
    </location>
</feature>
<comment type="caution">
    <text evidence="4">The sequence shown here is derived from an EMBL/GenBank/DDBJ whole genome shotgun (WGS) entry which is preliminary data.</text>
</comment>
<evidence type="ECO:0000256" key="1">
    <source>
        <dbReference type="SAM" id="Coils"/>
    </source>
</evidence>
<dbReference type="Pfam" id="PF00686">
    <property type="entry name" value="CBM_20"/>
    <property type="match status" value="1"/>
</dbReference>
<reference evidence="4 5" key="1">
    <citation type="submission" date="2017-08" db="EMBL/GenBank/DDBJ databases">
        <title>Acidophilic green algal genome provides insights into adaptation to an acidic environment.</title>
        <authorList>
            <person name="Hirooka S."/>
            <person name="Hirose Y."/>
            <person name="Kanesaki Y."/>
            <person name="Higuchi S."/>
            <person name="Fujiwara T."/>
            <person name="Onuma R."/>
            <person name="Era A."/>
            <person name="Ohbayashi R."/>
            <person name="Uzuka A."/>
            <person name="Nozaki H."/>
            <person name="Yoshikawa H."/>
            <person name="Miyagishima S.Y."/>
        </authorList>
    </citation>
    <scope>NUCLEOTIDE SEQUENCE [LARGE SCALE GENOMIC DNA]</scope>
    <source>
        <strain evidence="4 5">NIES-2499</strain>
    </source>
</reference>
<dbReference type="GO" id="GO:2001070">
    <property type="term" value="F:starch binding"/>
    <property type="evidence" value="ECO:0007669"/>
    <property type="project" value="InterPro"/>
</dbReference>
<evidence type="ECO:0000259" key="3">
    <source>
        <dbReference type="PROSITE" id="PS51166"/>
    </source>
</evidence>